<dbReference type="CDD" id="cd18186">
    <property type="entry name" value="BTB_POZ_ZBTB_KLHL-like"/>
    <property type="match status" value="1"/>
</dbReference>
<evidence type="ECO:0000259" key="2">
    <source>
        <dbReference type="PROSITE" id="PS50097"/>
    </source>
</evidence>
<evidence type="ECO:0000313" key="4">
    <source>
        <dbReference type="Proteomes" id="UP001213681"/>
    </source>
</evidence>
<accession>A0AAD6BVQ9</accession>
<reference evidence="3" key="2">
    <citation type="journal article" date="2023" name="IMA Fungus">
        <title>Comparative genomic study of the Penicillium genus elucidates a diverse pangenome and 15 lateral gene transfer events.</title>
        <authorList>
            <person name="Petersen C."/>
            <person name="Sorensen T."/>
            <person name="Nielsen M.R."/>
            <person name="Sondergaard T.E."/>
            <person name="Sorensen J.L."/>
            <person name="Fitzpatrick D.A."/>
            <person name="Frisvad J.C."/>
            <person name="Nielsen K.L."/>
        </authorList>
    </citation>
    <scope>NUCLEOTIDE SEQUENCE</scope>
    <source>
        <strain evidence="3">IBT 16125</strain>
    </source>
</reference>
<dbReference type="InterPro" id="IPR000210">
    <property type="entry name" value="BTB/POZ_dom"/>
</dbReference>
<dbReference type="SUPFAM" id="SSF54695">
    <property type="entry name" value="POZ domain"/>
    <property type="match status" value="1"/>
</dbReference>
<dbReference type="EMBL" id="JAPVEA010000009">
    <property type="protein sequence ID" value="KAJ5432805.1"/>
    <property type="molecule type" value="Genomic_DNA"/>
</dbReference>
<dbReference type="PANTHER" id="PTHR47843">
    <property type="entry name" value="BTB DOMAIN-CONTAINING PROTEIN-RELATED"/>
    <property type="match status" value="1"/>
</dbReference>
<name>A0AAD6BVQ9_9EURO</name>
<feature type="region of interest" description="Disordered" evidence="1">
    <location>
        <begin position="92"/>
        <end position="114"/>
    </location>
</feature>
<evidence type="ECO:0000313" key="3">
    <source>
        <dbReference type="EMBL" id="KAJ5432805.1"/>
    </source>
</evidence>
<proteinExistence type="predicted"/>
<dbReference type="PROSITE" id="PS50097">
    <property type="entry name" value="BTB"/>
    <property type="match status" value="1"/>
</dbReference>
<protein>
    <submittedName>
        <fullName evidence="3">BTB/POZ protein</fullName>
    </submittedName>
</protein>
<dbReference type="AlphaFoldDB" id="A0AAD6BVQ9"/>
<feature type="domain" description="BTB" evidence="2">
    <location>
        <begin position="21"/>
        <end position="85"/>
    </location>
</feature>
<gene>
    <name evidence="3" type="ORF">N7458_011961</name>
</gene>
<dbReference type="RefSeq" id="XP_056760097.1">
    <property type="nucleotide sequence ID" value="XM_056915343.1"/>
</dbReference>
<dbReference type="Gene3D" id="3.30.710.10">
    <property type="entry name" value="Potassium Channel Kv1.1, Chain A"/>
    <property type="match status" value="1"/>
</dbReference>
<dbReference type="SMART" id="SM00225">
    <property type="entry name" value="BTB"/>
    <property type="match status" value="1"/>
</dbReference>
<reference evidence="3" key="1">
    <citation type="submission" date="2022-12" db="EMBL/GenBank/DDBJ databases">
        <authorList>
            <person name="Petersen C."/>
        </authorList>
    </citation>
    <scope>NUCLEOTIDE SEQUENCE</scope>
    <source>
        <strain evidence="3">IBT 16125</strain>
    </source>
</reference>
<dbReference type="InterPro" id="IPR011333">
    <property type="entry name" value="SKP1/BTB/POZ_sf"/>
</dbReference>
<dbReference type="Proteomes" id="UP001213681">
    <property type="component" value="Unassembled WGS sequence"/>
</dbReference>
<dbReference type="PANTHER" id="PTHR47843:SF5">
    <property type="entry name" value="BTB_POZ DOMAIN PROTEIN"/>
    <property type="match status" value="1"/>
</dbReference>
<comment type="caution">
    <text evidence="3">The sequence shown here is derived from an EMBL/GenBank/DDBJ whole genome shotgun (WGS) entry which is preliminary data.</text>
</comment>
<evidence type="ECO:0000256" key="1">
    <source>
        <dbReference type="SAM" id="MobiDB-lite"/>
    </source>
</evidence>
<keyword evidence="4" id="KW-1185">Reference proteome</keyword>
<organism evidence="3 4">
    <name type="scientific">Penicillium daleae</name>
    <dbReference type="NCBI Taxonomy" id="63821"/>
    <lineage>
        <taxon>Eukaryota</taxon>
        <taxon>Fungi</taxon>
        <taxon>Dikarya</taxon>
        <taxon>Ascomycota</taxon>
        <taxon>Pezizomycotina</taxon>
        <taxon>Eurotiomycetes</taxon>
        <taxon>Eurotiomycetidae</taxon>
        <taxon>Eurotiales</taxon>
        <taxon>Aspergillaceae</taxon>
        <taxon>Penicillium</taxon>
    </lineage>
</organism>
<sequence>MSTLAEFKDWKRELLLHGHFSDMEIICQGVTFKAHRAIVCTQSPFFNSAFSRGFKETTEKVIEIQDDTPDTIACVMSYLYIGDYDDGGNELRSRAPDPVPFNRPSVAASPEDKPGDAELMKQVALMNIRVFVTADKFGILPLKTLAMQKFSPWACLNWDSPMFPEIAEAVMTKVPAHEPGLRVILARTIAKHILELARKPAIMSLLNSFGSLSTLVIAGLIRDGRIQEERDPLEEFAWRFHATRYCLECSAKLSVDPGNAEFHAKNFHCADCLARRR</sequence>
<dbReference type="GeneID" id="81605586"/>
<dbReference type="Pfam" id="PF00651">
    <property type="entry name" value="BTB"/>
    <property type="match status" value="1"/>
</dbReference>